<dbReference type="PROSITE" id="PS50850">
    <property type="entry name" value="MFS"/>
    <property type="match status" value="1"/>
</dbReference>
<evidence type="ECO:0000256" key="19">
    <source>
        <dbReference type="ARBA" id="ARBA00051447"/>
    </source>
</evidence>
<name>A0AAN8JY33_PATCE</name>
<comment type="catalytic activity">
    <reaction evidence="15">
        <text>2 nitrate(out) + H(+)(out) = 2 nitrate(in) + H(+)(in)</text>
        <dbReference type="Rhea" id="RHEA:71539"/>
        <dbReference type="ChEBI" id="CHEBI:15378"/>
        <dbReference type="ChEBI" id="CHEBI:17632"/>
    </reaction>
    <physiologicalReaction direction="left-to-right" evidence="15">
        <dbReference type="Rhea" id="RHEA:71540"/>
    </physiologicalReaction>
</comment>
<proteinExistence type="predicted"/>
<dbReference type="FunFam" id="1.20.1250.20:FF:000067">
    <property type="entry name" value="sialin isoform X2"/>
    <property type="match status" value="1"/>
</dbReference>
<dbReference type="Proteomes" id="UP001347796">
    <property type="component" value="Unassembled WGS sequence"/>
</dbReference>
<keyword evidence="12" id="KW-0325">Glycoprotein</keyword>
<evidence type="ECO:0000256" key="6">
    <source>
        <dbReference type="ARBA" id="ARBA00022475"/>
    </source>
</evidence>
<organism evidence="28 29">
    <name type="scientific">Patella caerulea</name>
    <name type="common">Rayed Mediterranean limpet</name>
    <dbReference type="NCBI Taxonomy" id="87958"/>
    <lineage>
        <taxon>Eukaryota</taxon>
        <taxon>Metazoa</taxon>
        <taxon>Spiralia</taxon>
        <taxon>Lophotrochozoa</taxon>
        <taxon>Mollusca</taxon>
        <taxon>Gastropoda</taxon>
        <taxon>Patellogastropoda</taxon>
        <taxon>Patelloidea</taxon>
        <taxon>Patellidae</taxon>
        <taxon>Patella</taxon>
    </lineage>
</organism>
<dbReference type="GO" id="GO:0016323">
    <property type="term" value="C:basolateral plasma membrane"/>
    <property type="evidence" value="ECO:0007669"/>
    <property type="project" value="UniProtKB-SubCell"/>
</dbReference>
<sequence length="516" mass="56774">MVKGSLDLDTNYEQEEPFDRSKVPFWSSSRLGLAVLGFFGFVQLYALRVNMSVAIVCMVNHTAVQLMSEKTNQSLDSAEASCAARLANTTTDIADGDNDWDKHIQGWVLGAFFWGYLVSQIPAGWLATKIGGKRVLGWNMFAGAVLTLLTPVAANVSYIFLIVIRVLLGLTSGVAFPAMHSMWGNWAPPLERSKLTSFTYAGTQLGNAITFPLAGFLCKYGFAGGWPSIFYVIGTLGIVWFVLWMFLVSDTPGQHKRISAIERQYIEYSLRESKHQENKPAVPWKAIFTSLPVYAIVVSNTTSDWGAYTLLINIPTYMKEVLKFDIASNGLYSALPYIGFWFFINVSGFLADFVRKRNILSTTWTRRLFDAGGKIVPALLLIGLGYIDCTQPTVAIILLVLAVALTGPQYSGFTVNHVDLAPAFAGILYGFSNSVASVSGFLSPLVSGAITSKGQSRAEWQTVFYVAAGIYIFGAIFYILFASGELQDWAKVEDDSKNDIELKEPLKKNENDVAHA</sequence>
<dbReference type="FunFam" id="1.20.1250.20:FF:000003">
    <property type="entry name" value="Solute carrier family 17 member 3"/>
    <property type="match status" value="1"/>
</dbReference>
<evidence type="ECO:0000256" key="12">
    <source>
        <dbReference type="ARBA" id="ARBA00023180"/>
    </source>
</evidence>
<evidence type="ECO:0000256" key="3">
    <source>
        <dbReference type="ARBA" id="ARBA00004638"/>
    </source>
</evidence>
<evidence type="ECO:0000256" key="18">
    <source>
        <dbReference type="ARBA" id="ARBA00051403"/>
    </source>
</evidence>
<evidence type="ECO:0000256" key="4">
    <source>
        <dbReference type="ARBA" id="ARBA00004656"/>
    </source>
</evidence>
<evidence type="ECO:0000256" key="26">
    <source>
        <dbReference type="SAM" id="Phobius"/>
    </source>
</evidence>
<evidence type="ECO:0000313" key="29">
    <source>
        <dbReference type="Proteomes" id="UP001347796"/>
    </source>
</evidence>
<evidence type="ECO:0000256" key="11">
    <source>
        <dbReference type="ARBA" id="ARBA00023136"/>
    </source>
</evidence>
<protein>
    <recommendedName>
        <fullName evidence="22">Sialin</fullName>
    </recommendedName>
    <alternativeName>
        <fullName evidence="25">H(+)/nitrate cotransporter</fullName>
    </alternativeName>
    <alternativeName>
        <fullName evidence="23">H(+)/sialic acid cotransporter</fullName>
    </alternativeName>
    <alternativeName>
        <fullName evidence="24">Vesicular excitatory amino acid transporter</fullName>
    </alternativeName>
</protein>
<evidence type="ECO:0000256" key="17">
    <source>
        <dbReference type="ARBA" id="ARBA00050625"/>
    </source>
</evidence>
<keyword evidence="6" id="KW-1003">Cell membrane</keyword>
<feature type="transmembrane region" description="Helical" evidence="26">
    <location>
        <begin position="135"/>
        <end position="152"/>
    </location>
</feature>
<accession>A0AAN8JY33</accession>
<dbReference type="CDD" id="cd17318">
    <property type="entry name" value="MFS_SLC17"/>
    <property type="match status" value="1"/>
</dbReference>
<feature type="transmembrane region" description="Helical" evidence="26">
    <location>
        <begin position="334"/>
        <end position="354"/>
    </location>
</feature>
<feature type="transmembrane region" description="Helical" evidence="26">
    <location>
        <begin position="375"/>
        <end position="403"/>
    </location>
</feature>
<keyword evidence="13" id="KW-0458">Lysosome</keyword>
<comment type="catalytic activity">
    <reaction evidence="20">
        <text>D-glucuronate(out) + H(+)(out) = D-glucuronate(in) + H(+)(in)</text>
        <dbReference type="Rhea" id="RHEA:72591"/>
        <dbReference type="ChEBI" id="CHEBI:15378"/>
        <dbReference type="ChEBI" id="CHEBI:58720"/>
    </reaction>
    <physiologicalReaction direction="left-to-right" evidence="20">
        <dbReference type="Rhea" id="RHEA:72592"/>
    </physiologicalReaction>
</comment>
<comment type="function">
    <text evidence="21">Receptor for CM101, a polysaccharide produced by group B Streptococcus with antipathoangiogenic properties.</text>
</comment>
<evidence type="ECO:0000256" key="22">
    <source>
        <dbReference type="ARBA" id="ARBA00069713"/>
    </source>
</evidence>
<comment type="catalytic activity">
    <reaction evidence="18">
        <text>N-acetyl-L-aspartyl-L-glutamate(out) = N-acetyl-L-aspartyl-L-glutamate(in)</text>
        <dbReference type="Rhea" id="RHEA:72599"/>
        <dbReference type="ChEBI" id="CHEBI:76931"/>
    </reaction>
    <physiologicalReaction direction="left-to-right" evidence="18">
        <dbReference type="Rhea" id="RHEA:72600"/>
    </physiologicalReaction>
</comment>
<dbReference type="GO" id="GO:0006820">
    <property type="term" value="P:monoatomic anion transport"/>
    <property type="evidence" value="ECO:0007669"/>
    <property type="project" value="TreeGrafter"/>
</dbReference>
<dbReference type="PANTHER" id="PTHR11662:SF399">
    <property type="entry name" value="FI19708P1-RELATED"/>
    <property type="match status" value="1"/>
</dbReference>
<dbReference type="GO" id="GO:0030672">
    <property type="term" value="C:synaptic vesicle membrane"/>
    <property type="evidence" value="ECO:0007669"/>
    <property type="project" value="UniProtKB-SubCell"/>
</dbReference>
<evidence type="ECO:0000256" key="15">
    <source>
        <dbReference type="ARBA" id="ARBA00050101"/>
    </source>
</evidence>
<keyword evidence="14" id="KW-0968">Cytoplasmic vesicle</keyword>
<evidence type="ECO:0000259" key="27">
    <source>
        <dbReference type="PROSITE" id="PS50850"/>
    </source>
</evidence>
<evidence type="ECO:0000256" key="21">
    <source>
        <dbReference type="ARBA" id="ARBA00056891"/>
    </source>
</evidence>
<feature type="transmembrane region" description="Helical" evidence="26">
    <location>
        <begin position="462"/>
        <end position="481"/>
    </location>
</feature>
<evidence type="ECO:0000256" key="1">
    <source>
        <dbReference type="ARBA" id="ARBA00004432"/>
    </source>
</evidence>
<feature type="domain" description="Major facilitator superfamily (MFS) profile" evidence="27">
    <location>
        <begin position="38"/>
        <end position="486"/>
    </location>
</feature>
<comment type="catalytic activity">
    <reaction evidence="19">
        <text>L-glutamate(out) = L-glutamate(in)</text>
        <dbReference type="Rhea" id="RHEA:66336"/>
        <dbReference type="ChEBI" id="CHEBI:29985"/>
    </reaction>
    <physiologicalReaction direction="left-to-right" evidence="19">
        <dbReference type="Rhea" id="RHEA:66337"/>
    </physiologicalReaction>
</comment>
<evidence type="ECO:0000256" key="24">
    <source>
        <dbReference type="ARBA" id="ARBA00081195"/>
    </source>
</evidence>
<keyword evidence="11 26" id="KW-0472">Membrane</keyword>
<dbReference type="EMBL" id="JAZGQO010000006">
    <property type="protein sequence ID" value="KAK6185391.1"/>
    <property type="molecule type" value="Genomic_DNA"/>
</dbReference>
<keyword evidence="9 26" id="KW-1133">Transmembrane helix</keyword>
<feature type="transmembrane region" description="Helical" evidence="26">
    <location>
        <begin position="30"/>
        <end position="47"/>
    </location>
</feature>
<feature type="transmembrane region" description="Helical" evidence="26">
    <location>
        <begin position="158"/>
        <end position="179"/>
    </location>
</feature>
<evidence type="ECO:0000256" key="23">
    <source>
        <dbReference type="ARBA" id="ARBA00080244"/>
    </source>
</evidence>
<evidence type="ECO:0000256" key="7">
    <source>
        <dbReference type="ARBA" id="ARBA00022692"/>
    </source>
</evidence>
<evidence type="ECO:0000256" key="5">
    <source>
        <dbReference type="ARBA" id="ARBA00022448"/>
    </source>
</evidence>
<evidence type="ECO:0000256" key="14">
    <source>
        <dbReference type="ARBA" id="ARBA00023329"/>
    </source>
</evidence>
<comment type="caution">
    <text evidence="28">The sequence shown here is derived from an EMBL/GenBank/DDBJ whole genome shotgun (WGS) entry which is preliminary data.</text>
</comment>
<keyword evidence="8" id="KW-0769">Symport</keyword>
<dbReference type="Gene3D" id="1.20.1250.20">
    <property type="entry name" value="MFS general substrate transporter like domains"/>
    <property type="match status" value="2"/>
</dbReference>
<evidence type="ECO:0000256" key="8">
    <source>
        <dbReference type="ARBA" id="ARBA00022847"/>
    </source>
</evidence>
<evidence type="ECO:0000256" key="20">
    <source>
        <dbReference type="ARBA" id="ARBA00051612"/>
    </source>
</evidence>
<dbReference type="InterPro" id="IPR036259">
    <property type="entry name" value="MFS_trans_sf"/>
</dbReference>
<evidence type="ECO:0000256" key="10">
    <source>
        <dbReference type="ARBA" id="ARBA00023018"/>
    </source>
</evidence>
<comment type="catalytic activity">
    <reaction evidence="17">
        <text>N-acetylneuraminate(in) + H(+)(in) = N-acetylneuraminate(out) + H(+)(out)</text>
        <dbReference type="Rhea" id="RHEA:28987"/>
        <dbReference type="ChEBI" id="CHEBI:15378"/>
        <dbReference type="ChEBI" id="CHEBI:35418"/>
    </reaction>
    <physiologicalReaction direction="right-to-left" evidence="17">
        <dbReference type="Rhea" id="RHEA:28989"/>
    </physiologicalReaction>
</comment>
<dbReference type="GO" id="GO:0015293">
    <property type="term" value="F:symporter activity"/>
    <property type="evidence" value="ECO:0007669"/>
    <property type="project" value="UniProtKB-KW"/>
</dbReference>
<dbReference type="PANTHER" id="PTHR11662">
    <property type="entry name" value="SOLUTE CARRIER FAMILY 17"/>
    <property type="match status" value="1"/>
</dbReference>
<evidence type="ECO:0000256" key="25">
    <source>
        <dbReference type="ARBA" id="ARBA00081925"/>
    </source>
</evidence>
<comment type="catalytic activity">
    <reaction evidence="16">
        <text>L-aspartate(out) = L-aspartate(in)</text>
        <dbReference type="Rhea" id="RHEA:66332"/>
        <dbReference type="ChEBI" id="CHEBI:29991"/>
    </reaction>
    <physiologicalReaction direction="left-to-right" evidence="16">
        <dbReference type="Rhea" id="RHEA:66333"/>
    </physiologicalReaction>
</comment>
<gene>
    <name evidence="28" type="ORF">SNE40_007636</name>
</gene>
<dbReference type="InterPro" id="IPR050382">
    <property type="entry name" value="MFS_Na/Anion_cotransporter"/>
</dbReference>
<dbReference type="InterPro" id="IPR020846">
    <property type="entry name" value="MFS_dom"/>
</dbReference>
<evidence type="ECO:0000256" key="16">
    <source>
        <dbReference type="ARBA" id="ARBA00050554"/>
    </source>
</evidence>
<feature type="transmembrane region" description="Helical" evidence="26">
    <location>
        <begin position="423"/>
        <end position="450"/>
    </location>
</feature>
<evidence type="ECO:0000256" key="13">
    <source>
        <dbReference type="ARBA" id="ARBA00023228"/>
    </source>
</evidence>
<dbReference type="SUPFAM" id="SSF103473">
    <property type="entry name" value="MFS general substrate transporter"/>
    <property type="match status" value="1"/>
</dbReference>
<feature type="transmembrane region" description="Helical" evidence="26">
    <location>
        <begin position="107"/>
        <end position="128"/>
    </location>
</feature>
<keyword evidence="5" id="KW-0813">Transport</keyword>
<dbReference type="GO" id="GO:0005765">
    <property type="term" value="C:lysosomal membrane"/>
    <property type="evidence" value="ECO:0007669"/>
    <property type="project" value="UniProtKB-SubCell"/>
</dbReference>
<keyword evidence="7 26" id="KW-0812">Transmembrane</keyword>
<dbReference type="AlphaFoldDB" id="A0AAN8JY33"/>
<comment type="subcellular location">
    <subcellularLocation>
        <location evidence="2">Basolateral cell membrane</location>
        <topology evidence="2">Multi-pass membrane protein</topology>
    </subcellularLocation>
    <subcellularLocation>
        <location evidence="3">Cytoplasmic vesicle</location>
        <location evidence="3">Secretory vesicle membrane</location>
        <topology evidence="3">Multi-pass membrane protein</topology>
    </subcellularLocation>
    <subcellularLocation>
        <location evidence="1">Cytoplasmic vesicle</location>
        <location evidence="1">Secretory vesicle</location>
        <location evidence="1">Synaptic vesicle membrane</location>
    </subcellularLocation>
    <subcellularLocation>
        <location evidence="4">Lysosome membrane</location>
    </subcellularLocation>
</comment>
<dbReference type="Pfam" id="PF07690">
    <property type="entry name" value="MFS_1"/>
    <property type="match status" value="1"/>
</dbReference>
<evidence type="ECO:0000313" key="28">
    <source>
        <dbReference type="EMBL" id="KAK6185391.1"/>
    </source>
</evidence>
<reference evidence="28 29" key="1">
    <citation type="submission" date="2024-01" db="EMBL/GenBank/DDBJ databases">
        <title>The genome of the rayed Mediterranean limpet Patella caerulea (Linnaeus, 1758).</title>
        <authorList>
            <person name="Anh-Thu Weber A."/>
            <person name="Halstead-Nussloch G."/>
        </authorList>
    </citation>
    <scope>NUCLEOTIDE SEQUENCE [LARGE SCALE GENOMIC DNA]</scope>
    <source>
        <strain evidence="28">AATW-2023a</strain>
        <tissue evidence="28">Whole specimen</tissue>
    </source>
</reference>
<keyword evidence="29" id="KW-1185">Reference proteome</keyword>
<evidence type="ECO:0000256" key="2">
    <source>
        <dbReference type="ARBA" id="ARBA00004554"/>
    </source>
</evidence>
<keyword evidence="10" id="KW-0770">Synapse</keyword>
<feature type="transmembrane region" description="Helical" evidence="26">
    <location>
        <begin position="228"/>
        <end position="248"/>
    </location>
</feature>
<dbReference type="GO" id="GO:0046942">
    <property type="term" value="P:carboxylic acid transport"/>
    <property type="evidence" value="ECO:0007669"/>
    <property type="project" value="UniProtKB-ARBA"/>
</dbReference>
<evidence type="ECO:0000256" key="9">
    <source>
        <dbReference type="ARBA" id="ARBA00022989"/>
    </source>
</evidence>
<dbReference type="InterPro" id="IPR011701">
    <property type="entry name" value="MFS"/>
</dbReference>